<name>A0A6B2M256_9BACT</name>
<dbReference type="EMBL" id="JAAGNX010000002">
    <property type="protein sequence ID" value="NDV62813.1"/>
    <property type="molecule type" value="Genomic_DNA"/>
</dbReference>
<keyword evidence="9" id="KW-1185">Reference proteome</keyword>
<evidence type="ECO:0000256" key="4">
    <source>
        <dbReference type="ARBA" id="ARBA00022803"/>
    </source>
</evidence>
<keyword evidence="7" id="KW-0472">Membrane</keyword>
<dbReference type="Proteomes" id="UP000478417">
    <property type="component" value="Unassembled WGS sequence"/>
</dbReference>
<keyword evidence="2" id="KW-0963">Cytoplasm</keyword>
<reference evidence="8 9" key="1">
    <citation type="submission" date="2020-02" db="EMBL/GenBank/DDBJ databases">
        <title>Albibacoteraceae fam. nov., the first described family within the subdivision 4 Verrucomicrobia.</title>
        <authorList>
            <person name="Xi F."/>
        </authorList>
    </citation>
    <scope>NUCLEOTIDE SEQUENCE [LARGE SCALE GENOMIC DNA]</scope>
    <source>
        <strain evidence="8 9">CK1056</strain>
    </source>
</reference>
<evidence type="ECO:0000313" key="8">
    <source>
        <dbReference type="EMBL" id="NDV62813.1"/>
    </source>
</evidence>
<feature type="transmembrane region" description="Helical" evidence="7">
    <location>
        <begin position="384"/>
        <end position="401"/>
    </location>
</feature>
<dbReference type="PROSITE" id="PS50005">
    <property type="entry name" value="TPR"/>
    <property type="match status" value="3"/>
</dbReference>
<comment type="subcellular location">
    <subcellularLocation>
        <location evidence="1">Cytoplasm</location>
    </subcellularLocation>
</comment>
<dbReference type="PANTHER" id="PTHR46630">
    <property type="entry name" value="TETRATRICOPEPTIDE REPEAT PROTEIN 29"/>
    <property type="match status" value="1"/>
</dbReference>
<feature type="repeat" description="TPR" evidence="6">
    <location>
        <begin position="158"/>
        <end position="191"/>
    </location>
</feature>
<dbReference type="SUPFAM" id="SSF48452">
    <property type="entry name" value="TPR-like"/>
    <property type="match status" value="2"/>
</dbReference>
<evidence type="ECO:0000256" key="1">
    <source>
        <dbReference type="ARBA" id="ARBA00004496"/>
    </source>
</evidence>
<comment type="caution">
    <text evidence="8">The sequence shown here is derived from an EMBL/GenBank/DDBJ whole genome shotgun (WGS) entry which is preliminary data.</text>
</comment>
<dbReference type="Gene3D" id="1.25.40.10">
    <property type="entry name" value="Tetratricopeptide repeat domain"/>
    <property type="match status" value="3"/>
</dbReference>
<feature type="repeat" description="TPR" evidence="6">
    <location>
        <begin position="198"/>
        <end position="231"/>
    </location>
</feature>
<protein>
    <submittedName>
        <fullName evidence="8">Tetratricopeptide repeat protein</fullName>
    </submittedName>
</protein>
<dbReference type="SMART" id="SM00028">
    <property type="entry name" value="TPR"/>
    <property type="match status" value="6"/>
</dbReference>
<keyword evidence="4 6" id="KW-0802">TPR repeat</keyword>
<keyword evidence="7" id="KW-0812">Transmembrane</keyword>
<proteinExistence type="inferred from homology"/>
<dbReference type="InterPro" id="IPR051476">
    <property type="entry name" value="Bac_ResReg_Asp_Phosphatase"/>
</dbReference>
<dbReference type="RefSeq" id="WP_163965347.1">
    <property type="nucleotide sequence ID" value="NZ_JAAGNX010000002.1"/>
</dbReference>
<evidence type="ECO:0000256" key="3">
    <source>
        <dbReference type="ARBA" id="ARBA00022737"/>
    </source>
</evidence>
<dbReference type="Pfam" id="PF13424">
    <property type="entry name" value="TPR_12"/>
    <property type="match status" value="2"/>
</dbReference>
<evidence type="ECO:0000256" key="7">
    <source>
        <dbReference type="SAM" id="Phobius"/>
    </source>
</evidence>
<feature type="repeat" description="TPR" evidence="6">
    <location>
        <begin position="238"/>
        <end position="271"/>
    </location>
</feature>
<evidence type="ECO:0000256" key="5">
    <source>
        <dbReference type="ARBA" id="ARBA00038253"/>
    </source>
</evidence>
<evidence type="ECO:0000313" key="9">
    <source>
        <dbReference type="Proteomes" id="UP000478417"/>
    </source>
</evidence>
<keyword evidence="3" id="KW-0677">Repeat</keyword>
<accession>A0A6B2M256</accession>
<evidence type="ECO:0000256" key="6">
    <source>
        <dbReference type="PROSITE-ProRule" id="PRU00339"/>
    </source>
</evidence>
<sequence>MGSRISPQKIIYFSLAFVAGTVGFAQEEIETASGADSIRENLLLVEDLRKEGAYEKGLAVAQDALRNAENLGEDELITEALFQLSLIHYFKESFEEARVYMEIGLTHSRLHDLTKMEGDFLNAQGVLEWKQGNLFEATAKLKEALAIKKEAGQLVSMASISNNIGIILYSLKQYEDAVESYKQGLEYLGDHDNRRMLASLHSNMGESLIPLGKFDEAEYHLQKSLEIELEENDPLDLAYTYFNLGELRSGQGRSKEAVELYKTALEVQLKLQNTWAAALTRLKLSQEYLAQEDIPQAIDALIEGYEEVKELNALPLLRDYAEQFSILYDKSGLSGKSQYYADLHQWFKQRLESVDIGTRMSNLPDPAAMVSTLPLPPSPDFSKIRIATLGLLAVLILFLLVENFRLRKEMKEK</sequence>
<dbReference type="AlphaFoldDB" id="A0A6B2M256"/>
<comment type="similarity">
    <text evidence="5">Belongs to the Rap family.</text>
</comment>
<dbReference type="InterPro" id="IPR019734">
    <property type="entry name" value="TPR_rpt"/>
</dbReference>
<organism evidence="8 9">
    <name type="scientific">Oceanipulchritudo coccoides</name>
    <dbReference type="NCBI Taxonomy" id="2706888"/>
    <lineage>
        <taxon>Bacteria</taxon>
        <taxon>Pseudomonadati</taxon>
        <taxon>Verrucomicrobiota</taxon>
        <taxon>Opitutia</taxon>
        <taxon>Puniceicoccales</taxon>
        <taxon>Oceanipulchritudinaceae</taxon>
        <taxon>Oceanipulchritudo</taxon>
    </lineage>
</organism>
<dbReference type="PANTHER" id="PTHR46630:SF1">
    <property type="entry name" value="TETRATRICOPEPTIDE REPEAT PROTEIN 29"/>
    <property type="match status" value="1"/>
</dbReference>
<dbReference type="InterPro" id="IPR011990">
    <property type="entry name" value="TPR-like_helical_dom_sf"/>
</dbReference>
<keyword evidence="7" id="KW-1133">Transmembrane helix</keyword>
<gene>
    <name evidence="8" type="ORF">G0Q06_10155</name>
</gene>
<dbReference type="GO" id="GO:0005737">
    <property type="term" value="C:cytoplasm"/>
    <property type="evidence" value="ECO:0007669"/>
    <property type="project" value="UniProtKB-SubCell"/>
</dbReference>
<evidence type="ECO:0000256" key="2">
    <source>
        <dbReference type="ARBA" id="ARBA00022490"/>
    </source>
</evidence>